<dbReference type="InterPro" id="IPR043128">
    <property type="entry name" value="Rev_trsase/Diguanyl_cyclase"/>
</dbReference>
<sequence length="343" mass="39705">VPHDKLILKLREIGICETLVTWIKEYLGDRTQTVRLNGSSSSPLQVFSGVPQGSVLGPLLFLIYINDIFTVVEQPVRVKLFADDCLIYSTVTSAHDQFIISHCLEKFSQWCNSWGMKVNYKKSTYTHMTKKTNVMPYHYCIDGNLLVQANQFKYLGVTLTQNLAWHTHIKNVCSKANQRLGFLRQKLHQATRDIKLVAYKTFIRPLLEYASVVWSPHQDNLKTKLEKVQRRAARFICTNYRRLDSVTKMLDSCELEPLEARRQKNRLKVFFRILHGQLKINKDEYLKLPGKRSGRVNHNCVVLPYFAHSDVFRHSFFPAVIELWNALPGSVVNASDVCQFEKL</sequence>
<protein>
    <submittedName>
        <fullName evidence="2">Putative tick transposon</fullName>
    </submittedName>
</protein>
<evidence type="ECO:0000313" key="2">
    <source>
        <dbReference type="EMBL" id="JAP67539.1"/>
    </source>
</evidence>
<dbReference type="Pfam" id="PF00078">
    <property type="entry name" value="RVT_1"/>
    <property type="match status" value="1"/>
</dbReference>
<name>A0A131XKC5_9ACAR</name>
<reference evidence="2" key="1">
    <citation type="journal article" date="2017" name="Ticks Tick Borne Dis.">
        <title>An insight into the sialome of Hyalomma excavatum.</title>
        <authorList>
            <person name="Ribeiro J.M."/>
            <person name="Slovak M."/>
            <person name="Francischetti I.M."/>
        </authorList>
    </citation>
    <scope>NUCLEOTIDE SEQUENCE</scope>
    <source>
        <strain evidence="2">Samish</strain>
        <tissue evidence="2">Salivary glands</tissue>
    </source>
</reference>
<dbReference type="Gene3D" id="3.30.70.270">
    <property type="match status" value="1"/>
</dbReference>
<organism evidence="2">
    <name type="scientific">Hyalomma excavatum</name>
    <dbReference type="NCBI Taxonomy" id="257692"/>
    <lineage>
        <taxon>Eukaryota</taxon>
        <taxon>Metazoa</taxon>
        <taxon>Ecdysozoa</taxon>
        <taxon>Arthropoda</taxon>
        <taxon>Chelicerata</taxon>
        <taxon>Arachnida</taxon>
        <taxon>Acari</taxon>
        <taxon>Parasitiformes</taxon>
        <taxon>Ixodida</taxon>
        <taxon>Ixodoidea</taxon>
        <taxon>Ixodidae</taxon>
        <taxon>Hyalomminae</taxon>
        <taxon>Hyalomma</taxon>
    </lineage>
</organism>
<dbReference type="GO" id="GO:0071897">
    <property type="term" value="P:DNA biosynthetic process"/>
    <property type="evidence" value="ECO:0007669"/>
    <property type="project" value="UniProtKB-ARBA"/>
</dbReference>
<dbReference type="InterPro" id="IPR000477">
    <property type="entry name" value="RT_dom"/>
</dbReference>
<dbReference type="PROSITE" id="PS50878">
    <property type="entry name" value="RT_POL"/>
    <property type="match status" value="1"/>
</dbReference>
<dbReference type="PRINTS" id="PR01345">
    <property type="entry name" value="CERVTRCPTASE"/>
</dbReference>
<dbReference type="PANTHER" id="PTHR33332">
    <property type="entry name" value="REVERSE TRANSCRIPTASE DOMAIN-CONTAINING PROTEIN"/>
    <property type="match status" value="1"/>
</dbReference>
<feature type="domain" description="Reverse transcriptase" evidence="1">
    <location>
        <begin position="1"/>
        <end position="159"/>
    </location>
</feature>
<evidence type="ECO:0000259" key="1">
    <source>
        <dbReference type="PROSITE" id="PS50878"/>
    </source>
</evidence>
<proteinExistence type="evidence at transcript level"/>
<dbReference type="InterPro" id="IPR043502">
    <property type="entry name" value="DNA/RNA_pol_sf"/>
</dbReference>
<dbReference type="AlphaFoldDB" id="A0A131XKC5"/>
<dbReference type="EMBL" id="GEFH01001042">
    <property type="protein sequence ID" value="JAP67539.1"/>
    <property type="molecule type" value="mRNA"/>
</dbReference>
<dbReference type="SUPFAM" id="SSF56672">
    <property type="entry name" value="DNA/RNA polymerases"/>
    <property type="match status" value="1"/>
</dbReference>
<feature type="non-terminal residue" evidence="2">
    <location>
        <position position="343"/>
    </location>
</feature>
<feature type="non-terminal residue" evidence="2">
    <location>
        <position position="1"/>
    </location>
</feature>
<accession>A0A131XKC5</accession>